<gene>
    <name evidence="1" type="primary">rsmS</name>
    <name evidence="1" type="ORF">J2R62_02010</name>
</gene>
<accession>A0A1A9AZ21</accession>
<proteinExistence type="predicted"/>
<organism evidence="1 2">
    <name type="scientific">Plesiomonas shigelloides</name>
    <name type="common">Aeromonas shigelloides</name>
    <dbReference type="NCBI Taxonomy" id="703"/>
    <lineage>
        <taxon>Bacteria</taxon>
        <taxon>Pseudomonadati</taxon>
        <taxon>Pseudomonadota</taxon>
        <taxon>Gammaproteobacteria</taxon>
        <taxon>Enterobacterales</taxon>
        <taxon>Enterobacteriaceae</taxon>
        <taxon>Plesiomonas</taxon>
    </lineage>
</organism>
<sequence>MSLENAPEEIQLAVDLIYLLETNEVDPKTALAALEFVKKDLLAKLAVTSATSTV</sequence>
<dbReference type="Proteomes" id="UP000664658">
    <property type="component" value="Unassembled WGS sequence"/>
</dbReference>
<evidence type="ECO:0000313" key="1">
    <source>
        <dbReference type="EMBL" id="MBO1107009.1"/>
    </source>
</evidence>
<protein>
    <submittedName>
        <fullName evidence="1">Pleiotropic regulatory protein RsmS</fullName>
    </submittedName>
</protein>
<dbReference type="KEGG" id="pshi:SAMEA2665130_2056"/>
<dbReference type="RefSeq" id="WP_064978000.1">
    <property type="nucleotide sequence ID" value="NZ_CP027852.1"/>
</dbReference>
<name>A0A1A9AZ21_PLESH</name>
<dbReference type="Pfam" id="PF10689">
    <property type="entry name" value="DUF2496"/>
    <property type="match status" value="1"/>
</dbReference>
<reference evidence="1" key="1">
    <citation type="submission" date="2021-03" db="EMBL/GenBank/DDBJ databases">
        <title>Plesiomonas shigelloides zfcc0051, isolated from zebrafish feces.</title>
        <authorList>
            <person name="Vanderhoek Z."/>
            <person name="Gaulke C."/>
        </authorList>
    </citation>
    <scope>NUCLEOTIDE SEQUENCE</scope>
    <source>
        <strain evidence="1">Zfcc0051</strain>
    </source>
</reference>
<dbReference type="AlphaFoldDB" id="A0A1A9AZ21"/>
<evidence type="ECO:0000313" key="2">
    <source>
        <dbReference type="Proteomes" id="UP000664658"/>
    </source>
</evidence>
<dbReference type="NCBIfam" id="NF008266">
    <property type="entry name" value="PRK11038.1"/>
    <property type="match status" value="1"/>
</dbReference>
<comment type="caution">
    <text evidence="1">The sequence shown here is derived from an EMBL/GenBank/DDBJ whole genome shotgun (WGS) entry which is preliminary data.</text>
</comment>
<dbReference type="InterPro" id="IPR019630">
    <property type="entry name" value="DUF2496_YbaM-rel"/>
</dbReference>
<dbReference type="EMBL" id="JAFNAA010000002">
    <property type="protein sequence ID" value="MBO1107009.1"/>
    <property type="molecule type" value="Genomic_DNA"/>
</dbReference>